<reference evidence="1" key="1">
    <citation type="journal article" date="2015" name="Nature">
        <title>Complex archaea that bridge the gap between prokaryotes and eukaryotes.</title>
        <authorList>
            <person name="Spang A."/>
            <person name="Saw J.H."/>
            <person name="Jorgensen S.L."/>
            <person name="Zaremba-Niedzwiedzka K."/>
            <person name="Martijn J."/>
            <person name="Lind A.E."/>
            <person name="van Eijk R."/>
            <person name="Schleper C."/>
            <person name="Guy L."/>
            <person name="Ettema T.J."/>
        </authorList>
    </citation>
    <scope>NUCLEOTIDE SEQUENCE</scope>
</reference>
<name>A0A0F9C9K2_9ZZZZ</name>
<dbReference type="EMBL" id="LAZR01034164">
    <property type="protein sequence ID" value="KKL46078.1"/>
    <property type="molecule type" value="Genomic_DNA"/>
</dbReference>
<protein>
    <recommendedName>
        <fullName evidence="2">HNH endonuclease</fullName>
    </recommendedName>
</protein>
<evidence type="ECO:0008006" key="2">
    <source>
        <dbReference type="Google" id="ProtNLM"/>
    </source>
</evidence>
<feature type="non-terminal residue" evidence="1">
    <location>
        <position position="1"/>
    </location>
</feature>
<proteinExistence type="predicted"/>
<dbReference type="AlphaFoldDB" id="A0A0F9C9K2"/>
<gene>
    <name evidence="1" type="ORF">LCGC14_2349250</name>
</gene>
<comment type="caution">
    <text evidence="1">The sequence shown here is derived from an EMBL/GenBank/DDBJ whole genome shotgun (WGS) entry which is preliminary data.</text>
</comment>
<accession>A0A0F9C9K2</accession>
<sequence>KARKTADKLREKYKNNTDGYKDKCKARRIATAYMKLSMDECFFCKDATIEMHHPDYSLPEVVYPLCKKCHIKLHTLLLLEGRKIQKNASK</sequence>
<organism evidence="1">
    <name type="scientific">marine sediment metagenome</name>
    <dbReference type="NCBI Taxonomy" id="412755"/>
    <lineage>
        <taxon>unclassified sequences</taxon>
        <taxon>metagenomes</taxon>
        <taxon>ecological metagenomes</taxon>
    </lineage>
</organism>
<evidence type="ECO:0000313" key="1">
    <source>
        <dbReference type="EMBL" id="KKL46078.1"/>
    </source>
</evidence>